<keyword evidence="6" id="KW-1185">Reference proteome</keyword>
<organism evidence="4">
    <name type="scientific">Cladocopium goreaui</name>
    <dbReference type="NCBI Taxonomy" id="2562237"/>
    <lineage>
        <taxon>Eukaryota</taxon>
        <taxon>Sar</taxon>
        <taxon>Alveolata</taxon>
        <taxon>Dinophyceae</taxon>
        <taxon>Suessiales</taxon>
        <taxon>Symbiodiniaceae</taxon>
        <taxon>Cladocopium</taxon>
    </lineage>
</organism>
<gene>
    <name evidence="4" type="ORF">C1SCF055_LOCUS13746</name>
</gene>
<dbReference type="Proteomes" id="UP001152797">
    <property type="component" value="Unassembled WGS sequence"/>
</dbReference>
<sequence length="197" mass="22535">MSEASRSVVDPDRSESTSSASTFTGWVLRVNESLRDLSSERESMQSSGQSGHSGSDEEKKPVIQEDLPDSTPQEVADQDYHQDVEDHKDFPCLFHSYLTRCAKGQFCNFSHSIHADQVRVPSAKTRRGTARKRIQRRLEQHFNAANLYQVHEHLQKEAQRDHYARELIRKHLTAIATSPTEQLRLVGLVPLLLWLEE</sequence>
<reference evidence="4" key="1">
    <citation type="submission" date="2022-10" db="EMBL/GenBank/DDBJ databases">
        <authorList>
            <person name="Chen Y."/>
            <person name="Dougan E. K."/>
            <person name="Chan C."/>
            <person name="Rhodes N."/>
            <person name="Thang M."/>
        </authorList>
    </citation>
    <scope>NUCLEOTIDE SEQUENCE</scope>
</reference>
<evidence type="ECO:0000259" key="3">
    <source>
        <dbReference type="PROSITE" id="PS50103"/>
    </source>
</evidence>
<dbReference type="InterPro" id="IPR000571">
    <property type="entry name" value="Znf_CCCH"/>
</dbReference>
<dbReference type="PROSITE" id="PS50103">
    <property type="entry name" value="ZF_C3H1"/>
    <property type="match status" value="1"/>
</dbReference>
<dbReference type="EMBL" id="CAMXCT010001079">
    <property type="protein sequence ID" value="CAI3986389.1"/>
    <property type="molecule type" value="Genomic_DNA"/>
</dbReference>
<evidence type="ECO:0000256" key="2">
    <source>
        <dbReference type="SAM" id="MobiDB-lite"/>
    </source>
</evidence>
<feature type="compositionally biased region" description="Low complexity" evidence="2">
    <location>
        <begin position="44"/>
        <end position="53"/>
    </location>
</feature>
<keyword evidence="1" id="KW-0863">Zinc-finger</keyword>
<comment type="caution">
    <text evidence="4">The sequence shown here is derived from an EMBL/GenBank/DDBJ whole genome shotgun (WGS) entry which is preliminary data.</text>
</comment>
<keyword evidence="1" id="KW-0862">Zinc</keyword>
<name>A0A9P1FR30_9DINO</name>
<feature type="zinc finger region" description="C3H1-type" evidence="1">
    <location>
        <begin position="91"/>
        <end position="114"/>
    </location>
</feature>
<protein>
    <recommendedName>
        <fullName evidence="3">C3H1-type domain-containing protein</fullName>
    </recommendedName>
</protein>
<dbReference type="GO" id="GO:0008270">
    <property type="term" value="F:zinc ion binding"/>
    <property type="evidence" value="ECO:0007669"/>
    <property type="project" value="UniProtKB-KW"/>
</dbReference>
<evidence type="ECO:0000256" key="1">
    <source>
        <dbReference type="PROSITE-ProRule" id="PRU00723"/>
    </source>
</evidence>
<dbReference type="AlphaFoldDB" id="A0A9P1FR30"/>
<feature type="domain" description="C3H1-type" evidence="3">
    <location>
        <begin position="91"/>
        <end position="114"/>
    </location>
</feature>
<evidence type="ECO:0000313" key="4">
    <source>
        <dbReference type="EMBL" id="CAI3986389.1"/>
    </source>
</evidence>
<feature type="region of interest" description="Disordered" evidence="2">
    <location>
        <begin position="36"/>
        <end position="61"/>
    </location>
</feature>
<accession>A0A9P1FR30</accession>
<keyword evidence="1" id="KW-0479">Metal-binding</keyword>
<evidence type="ECO:0000313" key="6">
    <source>
        <dbReference type="Proteomes" id="UP001152797"/>
    </source>
</evidence>
<dbReference type="EMBL" id="CAMXCT020001079">
    <property type="protein sequence ID" value="CAL1139764.1"/>
    <property type="molecule type" value="Genomic_DNA"/>
</dbReference>
<proteinExistence type="predicted"/>
<feature type="non-terminal residue" evidence="4">
    <location>
        <position position="1"/>
    </location>
</feature>
<dbReference type="EMBL" id="CAMXCT030001079">
    <property type="protein sequence ID" value="CAL4773701.1"/>
    <property type="molecule type" value="Genomic_DNA"/>
</dbReference>
<feature type="region of interest" description="Disordered" evidence="2">
    <location>
        <begin position="1"/>
        <end position="22"/>
    </location>
</feature>
<evidence type="ECO:0000313" key="5">
    <source>
        <dbReference type="EMBL" id="CAL1139764.1"/>
    </source>
</evidence>
<reference evidence="5" key="2">
    <citation type="submission" date="2024-04" db="EMBL/GenBank/DDBJ databases">
        <authorList>
            <person name="Chen Y."/>
            <person name="Shah S."/>
            <person name="Dougan E. K."/>
            <person name="Thang M."/>
            <person name="Chan C."/>
        </authorList>
    </citation>
    <scope>NUCLEOTIDE SEQUENCE [LARGE SCALE GENOMIC DNA]</scope>
</reference>